<gene>
    <name evidence="2" type="ORF">F0361_05265</name>
</gene>
<evidence type="ECO:0000313" key="3">
    <source>
        <dbReference type="Proteomes" id="UP000323188"/>
    </source>
</evidence>
<dbReference type="InterPro" id="IPR014710">
    <property type="entry name" value="RmlC-like_jellyroll"/>
</dbReference>
<proteinExistence type="predicted"/>
<sequence length="102" mass="11870">MEEYFLIDRTIKNQPFSKLQIHRLVATEAIEILSISLEKGVVFPEHVSPTDAQLIVLEGCIAFHIKGKEFIIGEQETIRFKKEEKHWVKATKNSKFLIIRPH</sequence>
<protein>
    <submittedName>
        <fullName evidence="2">Cupin domain-containing protein</fullName>
    </submittedName>
</protein>
<dbReference type="Proteomes" id="UP000323188">
    <property type="component" value="Unassembled WGS sequence"/>
</dbReference>
<dbReference type="RefSeq" id="WP_138256405.1">
    <property type="nucleotide sequence ID" value="NZ_VUOE01000001.1"/>
</dbReference>
<evidence type="ECO:0000313" key="2">
    <source>
        <dbReference type="EMBL" id="KAA2219023.1"/>
    </source>
</evidence>
<comment type="caution">
    <text evidence="2">The sequence shown here is derived from an EMBL/GenBank/DDBJ whole genome shotgun (WGS) entry which is preliminary data.</text>
</comment>
<reference evidence="2 3" key="1">
    <citation type="submission" date="2019-09" db="EMBL/GenBank/DDBJ databases">
        <authorList>
            <person name="Khan S.A."/>
            <person name="Jeon C.O."/>
            <person name="Chun B.H."/>
            <person name="Jeong S.E."/>
        </authorList>
    </citation>
    <scope>NUCLEOTIDE SEQUENCE [LARGE SCALE GENOMIC DNA]</scope>
    <source>
        <strain evidence="2 3">KCTC 42508</strain>
    </source>
</reference>
<dbReference type="EMBL" id="VUOE01000001">
    <property type="protein sequence ID" value="KAA2219023.1"/>
    <property type="molecule type" value="Genomic_DNA"/>
</dbReference>
<dbReference type="SUPFAM" id="SSF51182">
    <property type="entry name" value="RmlC-like cupins"/>
    <property type="match status" value="1"/>
</dbReference>
<accession>A0A5B2TXY5</accession>
<feature type="domain" description="Cupin type-2" evidence="1">
    <location>
        <begin position="36"/>
        <end position="95"/>
    </location>
</feature>
<dbReference type="AlphaFoldDB" id="A0A5B2TXY5"/>
<dbReference type="Gene3D" id="2.60.120.10">
    <property type="entry name" value="Jelly Rolls"/>
    <property type="match status" value="1"/>
</dbReference>
<dbReference type="InterPro" id="IPR011051">
    <property type="entry name" value="RmlC_Cupin_sf"/>
</dbReference>
<evidence type="ECO:0000259" key="1">
    <source>
        <dbReference type="Pfam" id="PF07883"/>
    </source>
</evidence>
<organism evidence="2 3">
    <name type="scientific">Maribacter flavus</name>
    <dbReference type="NCBI Taxonomy" id="1658664"/>
    <lineage>
        <taxon>Bacteria</taxon>
        <taxon>Pseudomonadati</taxon>
        <taxon>Bacteroidota</taxon>
        <taxon>Flavobacteriia</taxon>
        <taxon>Flavobacteriales</taxon>
        <taxon>Flavobacteriaceae</taxon>
        <taxon>Maribacter</taxon>
    </lineage>
</organism>
<dbReference type="InterPro" id="IPR013096">
    <property type="entry name" value="Cupin_2"/>
</dbReference>
<dbReference type="Pfam" id="PF07883">
    <property type="entry name" value="Cupin_2"/>
    <property type="match status" value="1"/>
</dbReference>
<name>A0A5B2TXY5_9FLAO</name>